<dbReference type="InterPro" id="IPR006638">
    <property type="entry name" value="Elp3/MiaA/NifB-like_rSAM"/>
</dbReference>
<comment type="cofactor">
    <cofactor evidence="6 7">
        <name>[4Fe-4S] cluster</name>
        <dbReference type="ChEBI" id="CHEBI:49883"/>
    </cofactor>
    <text evidence="6 7">Binds 1 [4Fe-4S] cluster. The cluster is coordinated with 3 cysteines and an exchangeable S-adenosyl-L-methionine.</text>
</comment>
<evidence type="ECO:0000256" key="4">
    <source>
        <dbReference type="ARBA" id="ARBA00023004"/>
    </source>
</evidence>
<comment type="pathway">
    <text evidence="6">Quinol/quinone metabolism; menaquinone biosynthesis.</text>
</comment>
<dbReference type="InterPro" id="IPR013785">
    <property type="entry name" value="Aldolase_TIM"/>
</dbReference>
<keyword evidence="1 6" id="KW-0004">4Fe-4S</keyword>
<dbReference type="InterPro" id="IPR007197">
    <property type="entry name" value="rSAM"/>
</dbReference>
<dbReference type="NCBIfam" id="TIGR03700">
    <property type="entry name" value="mena_SCO4494"/>
    <property type="match status" value="1"/>
</dbReference>
<evidence type="ECO:0000256" key="8">
    <source>
        <dbReference type="PIRSR" id="PIRSR004762-2"/>
    </source>
</evidence>
<name>F5RIR2_9FIRM</name>
<accession>F5RIR2</accession>
<feature type="binding site" evidence="6 7">
    <location>
        <position position="94"/>
    </location>
    <ligand>
        <name>[4Fe-4S] cluster</name>
        <dbReference type="ChEBI" id="CHEBI:49883"/>
        <note>4Fe-4S-S-AdoMet</note>
    </ligand>
</feature>
<keyword evidence="6" id="KW-0808">Transferase</keyword>
<comment type="similarity">
    <text evidence="6">Belongs to the radical SAM superfamily. MqnE family.</text>
</comment>
<dbReference type="AlphaFoldDB" id="F5RIR2"/>
<keyword evidence="3 6" id="KW-0479">Metal-binding</keyword>
<dbReference type="InterPro" id="IPR058240">
    <property type="entry name" value="rSAM_sf"/>
</dbReference>
<keyword evidence="2 6" id="KW-0949">S-adenosyl-L-methionine</keyword>
<dbReference type="InterPro" id="IPR020050">
    <property type="entry name" value="FO_synthase_su2"/>
</dbReference>
<dbReference type="SFLD" id="SFLDG01389">
    <property type="entry name" value="menaquinone_synthsis_involved"/>
    <property type="match status" value="1"/>
</dbReference>
<evidence type="ECO:0000256" key="2">
    <source>
        <dbReference type="ARBA" id="ARBA00022691"/>
    </source>
</evidence>
<dbReference type="STRING" id="888060.HMPREF9081_0241"/>
<evidence type="ECO:0000256" key="7">
    <source>
        <dbReference type="PIRSR" id="PIRSR004762-1"/>
    </source>
</evidence>
<dbReference type="GO" id="GO:0102573">
    <property type="term" value="F:aminodeoxyfutalosine synthase activity"/>
    <property type="evidence" value="ECO:0007669"/>
    <property type="project" value="UniProtKB-EC"/>
</dbReference>
<dbReference type="Proteomes" id="UP000004067">
    <property type="component" value="Unassembled WGS sequence"/>
</dbReference>
<dbReference type="EC" id="2.5.1.120" evidence="6"/>
<dbReference type="PROSITE" id="PS51918">
    <property type="entry name" value="RADICAL_SAM"/>
    <property type="match status" value="1"/>
</dbReference>
<dbReference type="InterPro" id="IPR045567">
    <property type="entry name" value="CofH/MnqC-like_C"/>
</dbReference>
<dbReference type="GO" id="GO:0044689">
    <property type="term" value="F:7,8-didemethyl-8-hydroxy-5-deazariboflavin synthase activity"/>
    <property type="evidence" value="ECO:0007669"/>
    <property type="project" value="TreeGrafter"/>
</dbReference>
<dbReference type="GO" id="GO:0009234">
    <property type="term" value="P:menaquinone biosynthetic process"/>
    <property type="evidence" value="ECO:0007669"/>
    <property type="project" value="UniProtKB-UniRule"/>
</dbReference>
<feature type="binding site" evidence="8">
    <location>
        <position position="93"/>
    </location>
    <ligand>
        <name>S-adenosyl-L-methionine</name>
        <dbReference type="ChEBI" id="CHEBI:59789"/>
    </ligand>
</feature>
<evidence type="ECO:0000256" key="3">
    <source>
        <dbReference type="ARBA" id="ARBA00022723"/>
    </source>
</evidence>
<dbReference type="GO" id="GO:0051539">
    <property type="term" value="F:4 iron, 4 sulfur cluster binding"/>
    <property type="evidence" value="ECO:0007669"/>
    <property type="project" value="UniProtKB-KW"/>
</dbReference>
<proteinExistence type="inferred from homology"/>
<dbReference type="SMART" id="SM00729">
    <property type="entry name" value="Elp3"/>
    <property type="match status" value="1"/>
</dbReference>
<dbReference type="SUPFAM" id="SSF102114">
    <property type="entry name" value="Radical SAM enzymes"/>
    <property type="match status" value="1"/>
</dbReference>
<evidence type="ECO:0000256" key="5">
    <source>
        <dbReference type="ARBA" id="ARBA00023014"/>
    </source>
</evidence>
<evidence type="ECO:0000259" key="9">
    <source>
        <dbReference type="PROSITE" id="PS51918"/>
    </source>
</evidence>
<comment type="function">
    <text evidence="6">Radical SAM enzyme that catalyzes the addition of the adenosyl radical to the double bond of 3-[(1-carboxyvinyl)oxy]benzoate, leading to aminodeoxyfutalosine (AFL), a key intermediate in the formation of menaquinone (MK, vitamin K2) from chorismate.</text>
</comment>
<keyword evidence="6" id="KW-0474">Menaquinone biosynthesis</keyword>
<dbReference type="NCBIfam" id="TIGR00423">
    <property type="entry name" value="CofH family radical SAM protein"/>
    <property type="match status" value="1"/>
</dbReference>
<evidence type="ECO:0000313" key="11">
    <source>
        <dbReference type="Proteomes" id="UP000004067"/>
    </source>
</evidence>
<dbReference type="HAMAP" id="MF_00993">
    <property type="entry name" value="MqnE"/>
    <property type="match status" value="1"/>
</dbReference>
<dbReference type="UniPathway" id="UPA00079"/>
<dbReference type="EMBL" id="AFHQ01000004">
    <property type="protein sequence ID" value="EGK62494.1"/>
    <property type="molecule type" value="Genomic_DNA"/>
</dbReference>
<dbReference type="SFLD" id="SFLDS00029">
    <property type="entry name" value="Radical_SAM"/>
    <property type="match status" value="1"/>
</dbReference>
<dbReference type="PANTHER" id="PTHR43076:SF7">
    <property type="entry name" value="AMINODEOXYFUTALOSINE SYNTHASE"/>
    <property type="match status" value="1"/>
</dbReference>
<dbReference type="PANTHER" id="PTHR43076">
    <property type="entry name" value="FO SYNTHASE (COFH)"/>
    <property type="match status" value="1"/>
</dbReference>
<dbReference type="HOGENOM" id="CLU_040406_0_0_9"/>
<dbReference type="InterPro" id="IPR022432">
    <property type="entry name" value="MqnE"/>
</dbReference>
<dbReference type="GO" id="GO:0005506">
    <property type="term" value="F:iron ion binding"/>
    <property type="evidence" value="ECO:0007669"/>
    <property type="project" value="UniProtKB-UniRule"/>
</dbReference>
<gene>
    <name evidence="6" type="primary">mqnE</name>
    <name evidence="10" type="ORF">HMPREF9081_0241</name>
</gene>
<keyword evidence="4 6" id="KW-0408">Iron</keyword>
<evidence type="ECO:0000313" key="10">
    <source>
        <dbReference type="EMBL" id="EGK62494.1"/>
    </source>
</evidence>
<dbReference type="SFLD" id="SFLDG01064">
    <property type="entry name" value="F420__menaquinone_cofactor_bio"/>
    <property type="match status" value="1"/>
</dbReference>
<reference evidence="10 11" key="1">
    <citation type="submission" date="2011-04" db="EMBL/GenBank/DDBJ databases">
        <authorList>
            <person name="Muzny D."/>
            <person name="Qin X."/>
            <person name="Deng J."/>
            <person name="Jiang H."/>
            <person name="Liu Y."/>
            <person name="Qu J."/>
            <person name="Song X.-Z."/>
            <person name="Zhang L."/>
            <person name="Thornton R."/>
            <person name="Coyle M."/>
            <person name="Francisco L."/>
            <person name="Jackson L."/>
            <person name="Javaid M."/>
            <person name="Korchina V."/>
            <person name="Kovar C."/>
            <person name="Mata R."/>
            <person name="Mathew T."/>
            <person name="Ngo R."/>
            <person name="Nguyen L."/>
            <person name="Nguyen N."/>
            <person name="Okwuonu G."/>
            <person name="Ongeri F."/>
            <person name="Pham C."/>
            <person name="Simmons D."/>
            <person name="Wilczek-Boney K."/>
            <person name="Hale W."/>
            <person name="Jakkamsetti A."/>
            <person name="Pham P."/>
            <person name="Ruth R."/>
            <person name="San Lucas F."/>
            <person name="Warren J."/>
            <person name="Zhang J."/>
            <person name="Zhao Z."/>
            <person name="Zhou C."/>
            <person name="Zhu D."/>
            <person name="Lee S."/>
            <person name="Bess C."/>
            <person name="Blankenburg K."/>
            <person name="Forbes L."/>
            <person name="Fu Q."/>
            <person name="Gubbala S."/>
            <person name="Hirani K."/>
            <person name="Jayaseelan J.C."/>
            <person name="Lara F."/>
            <person name="Munidasa M."/>
            <person name="Palculict T."/>
            <person name="Patil S."/>
            <person name="Pu L.-L."/>
            <person name="Saada N."/>
            <person name="Tang L."/>
            <person name="Weissenberger G."/>
            <person name="Zhu Y."/>
            <person name="Hemphill L."/>
            <person name="Shang Y."/>
            <person name="Youmans B."/>
            <person name="Ayvaz T."/>
            <person name="Ross M."/>
            <person name="Santibanez J."/>
            <person name="Aqrawi P."/>
            <person name="Gross S."/>
            <person name="Joshi V."/>
            <person name="Fowler G."/>
            <person name="Nazareth L."/>
            <person name="Reid J."/>
            <person name="Worley K."/>
            <person name="Petrosino J."/>
            <person name="Highlander S."/>
            <person name="Gibbs R."/>
        </authorList>
    </citation>
    <scope>NUCLEOTIDE SEQUENCE [LARGE SCALE GENOMIC DNA]</scope>
    <source>
        <strain evidence="10 11">DSM 2778</strain>
    </source>
</reference>
<feature type="binding site" evidence="8">
    <location>
        <position position="200"/>
    </location>
    <ligand>
        <name>S-adenosyl-L-methionine</name>
        <dbReference type="ChEBI" id="CHEBI:59789"/>
    </ligand>
</feature>
<feature type="binding site" evidence="6 7">
    <location>
        <position position="91"/>
    </location>
    <ligand>
        <name>[4Fe-4S] cluster</name>
        <dbReference type="ChEBI" id="CHEBI:49883"/>
        <note>4Fe-4S-S-AdoMet</note>
    </ligand>
</feature>
<organism evidence="10 11">
    <name type="scientific">Centipeda periodontii DSM 2778</name>
    <dbReference type="NCBI Taxonomy" id="888060"/>
    <lineage>
        <taxon>Bacteria</taxon>
        <taxon>Bacillati</taxon>
        <taxon>Bacillota</taxon>
        <taxon>Negativicutes</taxon>
        <taxon>Selenomonadales</taxon>
        <taxon>Selenomonadaceae</taxon>
        <taxon>Centipeda</taxon>
    </lineage>
</organism>
<sequence length="383" mass="43029">MAGKCALYVETPNPSYILGEERLHSEYLEIEKKIENGERLTREDGLRLFACPDIAWIGALADRVRQEKCGDIVYYNVNCHVNLTNICLAHCKFCAFGRDAEDAGAYEMSVEEAVAHVADAMRDPHLAGLHVVSGLHPDWSFEDYWGRLKALHEAFPSLYLKGFTGVEITHFAKSSGLSVRDVLVRLREAGLQSIAGGGAEILTDRVREELCPNKATAQEWLETHRTAHTLGIKTNASMLYGHIETIEERVEHMMRLRDLQDETGGFQTFIPFPFLPSNTELGRTVRQTTMWDDLRTIAIARLMLDNFRNIKAYWVMLTVPVAQVALCFGANDIDGTVHKETILHDAGAKSPRALSEDHIIRVIREIGRTPAACDSNFNIIETY</sequence>
<dbReference type="InterPro" id="IPR034405">
    <property type="entry name" value="F420"/>
</dbReference>
<dbReference type="Pfam" id="PF04055">
    <property type="entry name" value="Radical_SAM"/>
    <property type="match status" value="1"/>
</dbReference>
<feature type="binding site" evidence="6 7">
    <location>
        <position position="87"/>
    </location>
    <ligand>
        <name>[4Fe-4S] cluster</name>
        <dbReference type="ChEBI" id="CHEBI:49883"/>
        <note>4Fe-4S-S-AdoMet</note>
    </ligand>
</feature>
<keyword evidence="11" id="KW-1185">Reference proteome</keyword>
<comment type="caution">
    <text evidence="10">The sequence shown here is derived from an EMBL/GenBank/DDBJ whole genome shotgun (WGS) entry which is preliminary data.</text>
</comment>
<dbReference type="CDD" id="cd01335">
    <property type="entry name" value="Radical_SAM"/>
    <property type="match status" value="1"/>
</dbReference>
<protein>
    <recommendedName>
        <fullName evidence="6">Aminodeoxyfutalosine synthase</fullName>
        <shortName evidence="6">AFL synthase</shortName>
        <shortName evidence="6">Aminofutalosine synthase</shortName>
        <ecNumber evidence="6">2.5.1.120</ecNumber>
    </recommendedName>
    <alternativeName>
        <fullName evidence="6">Menaquinone biosynthetic enzyme MqnE</fullName>
    </alternativeName>
</protein>
<dbReference type="eggNOG" id="COG1060">
    <property type="taxonomic scope" value="Bacteria"/>
</dbReference>
<dbReference type="Pfam" id="PF19288">
    <property type="entry name" value="CofH_C"/>
    <property type="match status" value="1"/>
</dbReference>
<evidence type="ECO:0000256" key="6">
    <source>
        <dbReference type="HAMAP-Rule" id="MF_00993"/>
    </source>
</evidence>
<feature type="domain" description="Radical SAM core" evidence="9">
    <location>
        <begin position="73"/>
        <end position="308"/>
    </location>
</feature>
<keyword evidence="5 6" id="KW-0411">Iron-sulfur</keyword>
<dbReference type="PIRSF" id="PIRSF004762">
    <property type="entry name" value="CHP00423"/>
    <property type="match status" value="1"/>
</dbReference>
<comment type="catalytic activity">
    <reaction evidence="6">
        <text>3-[(1-carboxyvinyl)-oxy]benzoate + S-adenosyl-L-methionine + H2O = 6-amino-6-deoxyfutalosine + hydrogencarbonate + L-methionine + H(+)</text>
        <dbReference type="Rhea" id="RHEA:33075"/>
        <dbReference type="ChEBI" id="CHEBI:15377"/>
        <dbReference type="ChEBI" id="CHEBI:15378"/>
        <dbReference type="ChEBI" id="CHEBI:17544"/>
        <dbReference type="ChEBI" id="CHEBI:57844"/>
        <dbReference type="ChEBI" id="CHEBI:59789"/>
        <dbReference type="ChEBI" id="CHEBI:64286"/>
        <dbReference type="ChEBI" id="CHEBI:76981"/>
        <dbReference type="EC" id="2.5.1.120"/>
    </reaction>
</comment>
<dbReference type="Gene3D" id="3.20.20.70">
    <property type="entry name" value="Aldolase class I"/>
    <property type="match status" value="1"/>
</dbReference>
<evidence type="ECO:0000256" key="1">
    <source>
        <dbReference type="ARBA" id="ARBA00022485"/>
    </source>
</evidence>
<dbReference type="SFLD" id="SFLDF00343">
    <property type="entry name" value="aminofutalosine_synthase_(mqnE"/>
    <property type="match status" value="1"/>
</dbReference>